<dbReference type="Proteomes" id="UP000233491">
    <property type="component" value="Unassembled WGS sequence"/>
</dbReference>
<protein>
    <recommendedName>
        <fullName evidence="5">Bacteriophage tail tape measure N-terminal domain-containing protein</fullName>
    </recommendedName>
</protein>
<evidence type="ECO:0008006" key="5">
    <source>
        <dbReference type="Google" id="ProtNLM"/>
    </source>
</evidence>
<proteinExistence type="predicted"/>
<keyword evidence="4" id="KW-1185">Reference proteome</keyword>
<organism evidence="3 4">
    <name type="scientific">Pleomorphomonas diazotrophica</name>
    <dbReference type="NCBI Taxonomy" id="1166257"/>
    <lineage>
        <taxon>Bacteria</taxon>
        <taxon>Pseudomonadati</taxon>
        <taxon>Pseudomonadota</taxon>
        <taxon>Alphaproteobacteria</taxon>
        <taxon>Hyphomicrobiales</taxon>
        <taxon>Pleomorphomonadaceae</taxon>
        <taxon>Pleomorphomonas</taxon>
    </lineage>
</organism>
<reference evidence="3 4" key="1">
    <citation type="submission" date="2017-12" db="EMBL/GenBank/DDBJ databases">
        <title>Anaerobic carbon monoxide metabolism by Pleomorphomonas carboxyditropha sp. nov., a new mesophilic hydrogenogenic carboxidotroph.</title>
        <authorList>
            <person name="Esquivel-Elizondo S."/>
            <person name="Krajmalnik-Brown R."/>
        </authorList>
    </citation>
    <scope>NUCLEOTIDE SEQUENCE [LARGE SCALE GENOMIC DNA]</scope>
    <source>
        <strain evidence="3 4">R5-392</strain>
    </source>
</reference>
<evidence type="ECO:0000313" key="4">
    <source>
        <dbReference type="Proteomes" id="UP000233491"/>
    </source>
</evidence>
<sequence length="1167" mass="121093">MANQFRVSIGVDLDAARAKAGAGETRQAIQSIGESATQATPKVQGLDTALDGLHDGAAKAKTWQGILASEGMALDNLRAKYNPLFATIQQYKAAQTEIRTAHAMGALSADEMTAALARQRTQALSTIAAIKGLGTAQAQAQGVAGAATAARRGFGWQQLGLQGNDVLTMAMLGAPAGQIAASQAPQIFQTMQMWEGGVSGAMSDISSTIGGLITRFPLLTAAAGAAGLAIAGIYAVTRRDGPSTEEALARHEELVKRIKDAYGDAAVNVGKLRTEEKSILAFQAGQNAADLKSNLAAELERERNALRARFFDQSSGMVLGPALPIESQLRTFIGSTDDSGRALADLRKQLTDIGTKTADDDLKKLIQSIIDATRETENLRAVVVGAADDLPKLSAKAERLAERLKSYSAELPKLAAMGSLPLSREQEIERQYQATISQATNREQRDDAVEARERALDRLREQLDLTRQSDDLGTQAILARTAAERASIAAAQARIEALRQGGRSEAEVAEAERIARAYALAQETASSRSSLEQAQRSAAGVGLTGLPATIAQINARYDLEIQKAEGAKEAIDNLRKARELEIQTATRSAAIQPLQDAARSAAELERAVAQQRSTFGLSAGEASNLTEQMRLYNEYTRAGIEITPQLGRAIAEAGARYGAAAGDMDKLTKAQQDAIGRLDGLRSATNSILGSLIEGDWESIGKTALNFASGLFTDQITQGLLGRQGEAGGGLFGDLASSLLGGTARGASAANPVFITFGGAGAGGLFGNLTAANSNGLGLVGGTDLLAKYREAIASIESSGRYGALGPVTASGDRAYGRYGVMGSNVGPWTQQALGYSMSPSAFLADPAAQDAVFNRIFGGYLSRFGNANDAASMWFSGRPLAQGANATDILGTSGSTYVDKFNAALGTATTGLESFASSAKGASGTASGYPPSLSLTPQQAAMMPAGVSPYGTGWAEQQVSGLSASFSVLRNGVAGIADQFIPGLGSVLGQLLDAFSSAGGSSGGGFWSSLLGGIGGLFGGGGWGANNASAFTLYALGGVPPARGLHNYANQVVSTPTVFAFAKGAGVMGEVGEPEGIFPLTRDRSGRLGVRASWDGQGGQDSGTSIEINNYSGARVEHETTRDSRGRRQEKFVLSDAVGDAVATPGGGADRAMRQKYGMRSGGIRR</sequence>
<name>A0A1I4Q9P5_9HYPH</name>
<evidence type="ECO:0000313" key="3">
    <source>
        <dbReference type="EMBL" id="PKR90867.1"/>
    </source>
</evidence>
<feature type="region of interest" description="Disordered" evidence="2">
    <location>
        <begin position="1139"/>
        <end position="1167"/>
    </location>
</feature>
<keyword evidence="1" id="KW-0175">Coiled coil</keyword>
<dbReference type="AlphaFoldDB" id="A0A1I4Q9P5"/>
<evidence type="ECO:0000256" key="2">
    <source>
        <dbReference type="SAM" id="MobiDB-lite"/>
    </source>
</evidence>
<accession>A0A1I4Q9P5</accession>
<gene>
    <name evidence="3" type="ORF">CXZ10_05825</name>
</gene>
<dbReference type="OrthoDB" id="8421800at2"/>
<evidence type="ECO:0000256" key="1">
    <source>
        <dbReference type="SAM" id="Coils"/>
    </source>
</evidence>
<dbReference type="RefSeq" id="WP_101288130.1">
    <property type="nucleotide sequence ID" value="NZ_FOUQ01000001.1"/>
</dbReference>
<dbReference type="EMBL" id="PJNW01000002">
    <property type="protein sequence ID" value="PKR90867.1"/>
    <property type="molecule type" value="Genomic_DNA"/>
</dbReference>
<feature type="coiled-coil region" evidence="1">
    <location>
        <begin position="557"/>
        <end position="614"/>
    </location>
</feature>
<comment type="caution">
    <text evidence="3">The sequence shown here is derived from an EMBL/GenBank/DDBJ whole genome shotgun (WGS) entry which is preliminary data.</text>
</comment>